<dbReference type="Proteomes" id="UP000007517">
    <property type="component" value="Chromosome"/>
</dbReference>
<evidence type="ECO:0000313" key="3">
    <source>
        <dbReference type="Proteomes" id="UP000007517"/>
    </source>
</evidence>
<dbReference type="HOGENOM" id="CLU_2300292_0_0_11"/>
<evidence type="ECO:0000256" key="1">
    <source>
        <dbReference type="SAM" id="MobiDB-lite"/>
    </source>
</evidence>
<dbReference type="STRING" id="1146883.BLASA_0760"/>
<reference evidence="3" key="2">
    <citation type="submission" date="2012-02" db="EMBL/GenBank/DDBJ databases">
        <title>Complete genome sequence of Blastococcus saxobsidens strain DD2.</title>
        <authorList>
            <person name="Genoscope."/>
        </authorList>
    </citation>
    <scope>NUCLEOTIDE SEQUENCE [LARGE SCALE GENOMIC DNA]</scope>
    <source>
        <strain evidence="3">DD2</strain>
    </source>
</reference>
<dbReference type="KEGG" id="bsd:BLASA_0760"/>
<reference evidence="2 3" key="1">
    <citation type="journal article" date="2012" name="J. Bacteriol.">
        <title>Genome Sequence of Blastococcus saxobsidens DD2, a Stone-Inhabiting Bacterium.</title>
        <authorList>
            <person name="Chouaia B."/>
            <person name="Crotti E."/>
            <person name="Brusetti L."/>
            <person name="Daffonchio D."/>
            <person name="Essoussi I."/>
            <person name="Nouioui I."/>
            <person name="Sbissi I."/>
            <person name="Ghodhbane-Gtari F."/>
            <person name="Gtari M."/>
            <person name="Vacherie B."/>
            <person name="Barbe V."/>
            <person name="Medigue C."/>
            <person name="Gury J."/>
            <person name="Pujic P."/>
            <person name="Normand P."/>
        </authorList>
    </citation>
    <scope>NUCLEOTIDE SEQUENCE [LARGE SCALE GENOMIC DNA]</scope>
    <source>
        <strain evidence="2 3">DD2</strain>
    </source>
</reference>
<dbReference type="AlphaFoldDB" id="H6RRS0"/>
<organism evidence="2 3">
    <name type="scientific">Blastococcus saxobsidens (strain DD2)</name>
    <dbReference type="NCBI Taxonomy" id="1146883"/>
    <lineage>
        <taxon>Bacteria</taxon>
        <taxon>Bacillati</taxon>
        <taxon>Actinomycetota</taxon>
        <taxon>Actinomycetes</taxon>
        <taxon>Geodermatophilales</taxon>
        <taxon>Geodermatophilaceae</taxon>
        <taxon>Blastococcus</taxon>
    </lineage>
</organism>
<accession>H6RRS0</accession>
<protein>
    <submittedName>
        <fullName evidence="2">Uncharacterized protein</fullName>
    </submittedName>
</protein>
<dbReference type="EMBL" id="FO117623">
    <property type="protein sequence ID" value="CCG01713.1"/>
    <property type="molecule type" value="Genomic_DNA"/>
</dbReference>
<name>H6RRS0_BLASD</name>
<sequence>MLRPPRACSTLGRDERMRVPCPAAKTTTAATVGAGSAAVSGWTWFTALLGRRRRRAAGGLGLEPRLPGSKGRRAADYPIPHPGAGSGPGGAPVHRRPPRA</sequence>
<evidence type="ECO:0000313" key="2">
    <source>
        <dbReference type="EMBL" id="CCG01713.1"/>
    </source>
</evidence>
<feature type="region of interest" description="Disordered" evidence="1">
    <location>
        <begin position="56"/>
        <end position="100"/>
    </location>
</feature>
<proteinExistence type="predicted"/>
<keyword evidence="3" id="KW-1185">Reference proteome</keyword>
<gene>
    <name evidence="2" type="ordered locus">BLASA_0760</name>
</gene>